<evidence type="ECO:0000313" key="1">
    <source>
        <dbReference type="EMBL" id="CAB4724130.1"/>
    </source>
</evidence>
<protein>
    <submittedName>
        <fullName evidence="1">Unannotated protein</fullName>
    </submittedName>
</protein>
<dbReference type="EMBL" id="CAEZXR010000304">
    <property type="protein sequence ID" value="CAB4724130.1"/>
    <property type="molecule type" value="Genomic_DNA"/>
</dbReference>
<gene>
    <name evidence="1" type="ORF">UFOPK2579_02184</name>
</gene>
<sequence length="239" mass="24931">MLQALSELGDVGVRVIKASKDATIETIRQLQPTLTELAASGDSFVKAFNVFLTYPFVDEVVGRDPQVARNLHMGDYTNLSVELDLDLSGGITGIPTALPTLLPTNLDPTAVLDNITKCLMSADIGSKACVKVLSSLQSLLALKDECAKPENKNAVVCTVINQIPGLPALPGGGLPALPGLDDLTSGLTGSLGGLLGGQGGLFRPGIGYVDPQRGPTMRQLSQAFDPTLVDLLVPGMVLK</sequence>
<reference evidence="1" key="1">
    <citation type="submission" date="2020-05" db="EMBL/GenBank/DDBJ databases">
        <authorList>
            <person name="Chiriac C."/>
            <person name="Salcher M."/>
            <person name="Ghai R."/>
            <person name="Kavagutti S V."/>
        </authorList>
    </citation>
    <scope>NUCLEOTIDE SEQUENCE</scope>
</reference>
<name>A0A6J6RNR3_9ZZZZ</name>
<dbReference type="AlphaFoldDB" id="A0A6J6RNR3"/>
<organism evidence="1">
    <name type="scientific">freshwater metagenome</name>
    <dbReference type="NCBI Taxonomy" id="449393"/>
    <lineage>
        <taxon>unclassified sequences</taxon>
        <taxon>metagenomes</taxon>
        <taxon>ecological metagenomes</taxon>
    </lineage>
</organism>
<proteinExistence type="predicted"/>
<accession>A0A6J6RNR3</accession>